<evidence type="ECO:0000256" key="8">
    <source>
        <dbReference type="ARBA" id="ARBA00022915"/>
    </source>
</evidence>
<evidence type="ECO:0000256" key="9">
    <source>
        <dbReference type="ARBA" id="ARBA00023002"/>
    </source>
</evidence>
<feature type="binding site" evidence="13">
    <location>
        <position position="200"/>
    </location>
    <ligand>
        <name>substrate</name>
    </ligand>
</feature>
<dbReference type="EC" id="1.4.1.16" evidence="4 12"/>
<keyword evidence="13" id="KW-0547">Nucleotide-binding</keyword>
<feature type="binding site" evidence="13">
    <location>
        <begin position="35"/>
        <end position="37"/>
    </location>
    <ligand>
        <name>NADP(+)</name>
        <dbReference type="ChEBI" id="CHEBI:58349"/>
    </ligand>
</feature>
<comment type="catalytic activity">
    <reaction evidence="11 12">
        <text>meso-2,6-diaminopimelate + NADP(+) + H2O = (S)-2-amino-6-oxoheptanedioate + NH4(+) + NADPH + H(+)</text>
        <dbReference type="Rhea" id="RHEA:13561"/>
        <dbReference type="ChEBI" id="CHEBI:15377"/>
        <dbReference type="ChEBI" id="CHEBI:15378"/>
        <dbReference type="ChEBI" id="CHEBI:28938"/>
        <dbReference type="ChEBI" id="CHEBI:57783"/>
        <dbReference type="ChEBI" id="CHEBI:57791"/>
        <dbReference type="ChEBI" id="CHEBI:58349"/>
        <dbReference type="ChEBI" id="CHEBI:58556"/>
        <dbReference type="EC" id="1.4.1.16"/>
    </reaction>
</comment>
<evidence type="ECO:0000313" key="17">
    <source>
        <dbReference type="Proteomes" id="UP000054623"/>
    </source>
</evidence>
<dbReference type="Gene3D" id="3.30.360.10">
    <property type="entry name" value="Dihydrodipicolinate Reductase, domain 2"/>
    <property type="match status" value="1"/>
</dbReference>
<dbReference type="NCBIfam" id="TIGR01921">
    <property type="entry name" value="DAP-DH"/>
    <property type="match status" value="1"/>
</dbReference>
<evidence type="ECO:0000256" key="12">
    <source>
        <dbReference type="PIRNR" id="PIRNR025648"/>
    </source>
</evidence>
<organism evidence="15">
    <name type="scientific">Desulfitobacterium hafniense</name>
    <name type="common">Desulfitobacterium frappieri</name>
    <dbReference type="NCBI Taxonomy" id="49338"/>
    <lineage>
        <taxon>Bacteria</taxon>
        <taxon>Bacillati</taxon>
        <taxon>Bacillota</taxon>
        <taxon>Clostridia</taxon>
        <taxon>Eubacteriales</taxon>
        <taxon>Desulfitobacteriaceae</taxon>
        <taxon>Desulfitobacterium</taxon>
    </lineage>
</organism>
<dbReference type="GO" id="GO:0009089">
    <property type="term" value="P:lysine biosynthetic process via diaminopimelate"/>
    <property type="evidence" value="ECO:0007669"/>
    <property type="project" value="UniProtKB-UniRule"/>
</dbReference>
<dbReference type="UniPathway" id="UPA00034">
    <property type="reaction ID" value="UER00026"/>
</dbReference>
<evidence type="ECO:0000256" key="5">
    <source>
        <dbReference type="ARBA" id="ARBA00021654"/>
    </source>
</evidence>
<feature type="binding site" evidence="13">
    <location>
        <begin position="11"/>
        <end position="14"/>
    </location>
    <ligand>
        <name>NADP(+)</name>
        <dbReference type="ChEBI" id="CHEBI:58349"/>
    </ligand>
</feature>
<feature type="binding site" evidence="13">
    <location>
        <begin position="122"/>
        <end position="126"/>
    </location>
    <ligand>
        <name>NADP(+)</name>
        <dbReference type="ChEBI" id="CHEBI:58349"/>
    </ligand>
</feature>
<comment type="similarity">
    <text evidence="2 12">Belongs to the diaminopimelate dehydrogenase family.</text>
</comment>
<dbReference type="SUPFAM" id="SSF51735">
    <property type="entry name" value="NAD(P)-binding Rossmann-fold domains"/>
    <property type="match status" value="2"/>
</dbReference>
<dbReference type="InterPro" id="IPR036291">
    <property type="entry name" value="NAD(P)-bd_dom_sf"/>
</dbReference>
<sequence>MNKIRIGIVGYGNLGKSVELGIRQNEDMELVGVFTRRDPSSIKTVTPGVNVFTMDESKQMTEQIDVMVLCGGSMSDMPVQGPEFASLFNTVDGYDTHARIPEYFAAMDKNALESQKVCIIASGWDPGMFSINRLYAEAILPAGDTYTFWGKGISQGHSDALRRIKGVKDAKQYTIPKDQAINAVRRGEMPELSTREKHWRECFVVLEEGADKERIKQEIKTMPNYFADYDTEVHFITEEELIKDHPGLPHGGLVIHHGRTGLDEKHHHVIEYRLALDSNPDFTANVLVAFARAAYRLNREGVSGAKTVVDIAPAYLSSKSAEELRRSLI</sequence>
<evidence type="ECO:0000256" key="7">
    <source>
        <dbReference type="ARBA" id="ARBA00022857"/>
    </source>
</evidence>
<keyword evidence="7 12" id="KW-0521">NADP</keyword>
<keyword evidence="6 12" id="KW-0028">Amino-acid biosynthesis</keyword>
<gene>
    <name evidence="16" type="ORF">AT727_19985</name>
    <name evidence="15" type="ORF">DPCES_0338</name>
</gene>
<name>A0A098AVS6_DESHA</name>
<dbReference type="Gene3D" id="3.40.50.720">
    <property type="entry name" value="NAD(P)-binding Rossmann-like Domain"/>
    <property type="match status" value="1"/>
</dbReference>
<dbReference type="Pfam" id="PF16654">
    <property type="entry name" value="DAPDH_C"/>
    <property type="match status" value="1"/>
</dbReference>
<comment type="function">
    <text evidence="12">Catalyzes the reversible NADPH-dependent reductive amination of L-2-amino-6-oxopimelate, the acyclic form of L-tetrahydrodipicolinate, to generate the meso compound, D,L-2,6-diaminopimelate.</text>
</comment>
<dbReference type="AlphaFoldDB" id="A0A098AVS6"/>
<evidence type="ECO:0000256" key="10">
    <source>
        <dbReference type="ARBA" id="ARBA00023154"/>
    </source>
</evidence>
<feature type="binding site" evidence="13">
    <location>
        <position position="149"/>
    </location>
    <ligand>
        <name>substrate</name>
    </ligand>
</feature>
<evidence type="ECO:0000259" key="14">
    <source>
        <dbReference type="Pfam" id="PF16654"/>
    </source>
</evidence>
<dbReference type="GO" id="GO:0047850">
    <property type="term" value="F:diaminopimelate dehydrogenase activity"/>
    <property type="evidence" value="ECO:0007669"/>
    <property type="project" value="UniProtKB-UniRule"/>
</dbReference>
<dbReference type="RefSeq" id="WP_005808153.1">
    <property type="nucleotide sequence ID" value="NZ_CABKQQ010000006.1"/>
</dbReference>
<dbReference type="GO" id="GO:0000166">
    <property type="term" value="F:nucleotide binding"/>
    <property type="evidence" value="ECO:0007669"/>
    <property type="project" value="UniProtKB-KW"/>
</dbReference>
<comment type="pathway">
    <text evidence="1 12">Amino-acid biosynthesis; L-lysine biosynthesis via DAP pathway; DL-2,6-diaminopimelate from (S)-tetrahydrodipicolinate: step 1/1.</text>
</comment>
<evidence type="ECO:0000313" key="16">
    <source>
        <dbReference type="EMBL" id="KTE92311.1"/>
    </source>
</evidence>
<feature type="binding site" evidence="13">
    <location>
        <position position="279"/>
    </location>
    <ligand>
        <name>substrate</name>
    </ligand>
</feature>
<protein>
    <recommendedName>
        <fullName evidence="5 12">Meso-diaminopimelate D-dehydrogenase</fullName>
        <shortName evidence="12">DAPDH</shortName>
        <shortName evidence="12">Meso-DAP dehydrogenase</shortName>
        <ecNumber evidence="4 12">1.4.1.16</ecNumber>
    </recommendedName>
</protein>
<dbReference type="PIRSF" id="PIRSF025648">
    <property type="entry name" value="DDH"/>
    <property type="match status" value="1"/>
</dbReference>
<feature type="domain" description="Meso-diaminopimelate D-dehydrogenase C-terminal" evidence="14">
    <location>
        <begin position="123"/>
        <end position="278"/>
    </location>
</feature>
<reference evidence="15" key="1">
    <citation type="submission" date="2014-07" db="EMBL/GenBank/DDBJ databases">
        <authorList>
            <person name="Hornung V.Bastian."/>
        </authorList>
    </citation>
    <scope>NUCLEOTIDE SEQUENCE</scope>
    <source>
        <strain evidence="15">PCE-S</strain>
    </source>
</reference>
<proteinExistence type="inferred from homology"/>
<keyword evidence="8 12" id="KW-0220">Diaminopimelate biosynthesis</keyword>
<evidence type="ECO:0000313" key="15">
    <source>
        <dbReference type="EMBL" id="CDX00225.1"/>
    </source>
</evidence>
<dbReference type="GO" id="GO:0019877">
    <property type="term" value="P:diaminopimelate biosynthetic process"/>
    <property type="evidence" value="ECO:0007669"/>
    <property type="project" value="UniProtKB-UniRule"/>
</dbReference>
<feature type="binding site" evidence="13">
    <location>
        <position position="250"/>
    </location>
    <ligand>
        <name>substrate</name>
    </ligand>
</feature>
<comment type="subunit">
    <text evidence="3 12">Homodimer.</text>
</comment>
<reference evidence="16 17" key="2">
    <citation type="submission" date="2015-12" db="EMBL/GenBank/DDBJ databases">
        <title>Draft Genome Sequence of Desulfitobacterium hafniense Strain DH, a Sulfate-reducing Bacterium Isolated from Paddy Soils.</title>
        <authorList>
            <person name="Bao P."/>
            <person name="Zhang X."/>
            <person name="Li G."/>
        </authorList>
    </citation>
    <scope>NUCLEOTIDE SEQUENCE [LARGE SCALE GENOMIC DNA]</scope>
    <source>
        <strain evidence="16 17">DH</strain>
    </source>
</reference>
<keyword evidence="9 12" id="KW-0560">Oxidoreductase</keyword>
<evidence type="ECO:0000256" key="4">
    <source>
        <dbReference type="ARBA" id="ARBA00012080"/>
    </source>
</evidence>
<evidence type="ECO:0000256" key="13">
    <source>
        <dbReference type="PIRSR" id="PIRSR025648-1"/>
    </source>
</evidence>
<dbReference type="OMA" id="FGPGMSM"/>
<dbReference type="SUPFAM" id="SSF55347">
    <property type="entry name" value="Glyceraldehyde-3-phosphate dehydrogenase-like, C-terminal domain"/>
    <property type="match status" value="1"/>
</dbReference>
<feature type="binding site" evidence="13">
    <location>
        <position position="174"/>
    </location>
    <ligand>
        <name>substrate</name>
    </ligand>
</feature>
<dbReference type="InterPro" id="IPR010190">
    <property type="entry name" value="Diaminopimelate_DH_Ddh"/>
</dbReference>
<accession>A0A098AVS6</accession>
<evidence type="ECO:0000256" key="1">
    <source>
        <dbReference type="ARBA" id="ARBA00004896"/>
    </source>
</evidence>
<feature type="binding site" evidence="13">
    <location>
        <begin position="70"/>
        <end position="73"/>
    </location>
    <ligand>
        <name>NADP(+)</name>
        <dbReference type="ChEBI" id="CHEBI:58349"/>
    </ligand>
</feature>
<evidence type="ECO:0000256" key="3">
    <source>
        <dbReference type="ARBA" id="ARBA00011738"/>
    </source>
</evidence>
<dbReference type="CDD" id="cd02270">
    <property type="entry name" value="meso-DAPDH_N"/>
    <property type="match status" value="1"/>
</dbReference>
<dbReference type="InterPro" id="IPR032094">
    <property type="entry name" value="Meso-DAP_DH_C"/>
</dbReference>
<dbReference type="OrthoDB" id="9779394at2"/>
<dbReference type="PATRIC" id="fig|49338.4.peg.360"/>
<evidence type="ECO:0000256" key="11">
    <source>
        <dbReference type="ARBA" id="ARBA00052023"/>
    </source>
</evidence>
<keyword evidence="10 12" id="KW-0457">Lysine biosynthesis</keyword>
<dbReference type="EMBL" id="LOCK01000016">
    <property type="protein sequence ID" value="KTE92311.1"/>
    <property type="molecule type" value="Genomic_DNA"/>
</dbReference>
<dbReference type="Proteomes" id="UP000054623">
    <property type="component" value="Unassembled WGS sequence"/>
</dbReference>
<evidence type="ECO:0000256" key="6">
    <source>
        <dbReference type="ARBA" id="ARBA00022605"/>
    </source>
</evidence>
<dbReference type="EMBL" id="LK996017">
    <property type="protein sequence ID" value="CDX00225.1"/>
    <property type="molecule type" value="Genomic_DNA"/>
</dbReference>
<evidence type="ECO:0000256" key="2">
    <source>
        <dbReference type="ARBA" id="ARBA00007442"/>
    </source>
</evidence>